<dbReference type="PANTHER" id="PTHR45947:SF3">
    <property type="entry name" value="SULFOQUINOVOSYL TRANSFERASE SQD2"/>
    <property type="match status" value="1"/>
</dbReference>
<evidence type="ECO:0000313" key="5">
    <source>
        <dbReference type="EMBL" id="EJZ83410.1"/>
    </source>
</evidence>
<evidence type="ECO:0000259" key="3">
    <source>
        <dbReference type="Pfam" id="PF00534"/>
    </source>
</evidence>
<dbReference type="InParanoid" id="K0Z7L7"/>
<dbReference type="Proteomes" id="UP000006069">
    <property type="component" value="Unassembled WGS sequence"/>
</dbReference>
<dbReference type="HOGENOM" id="CLU_009583_2_1_11"/>
<dbReference type="SUPFAM" id="SSF53756">
    <property type="entry name" value="UDP-Glycosyltransferase/glycogen phosphorylase"/>
    <property type="match status" value="1"/>
</dbReference>
<comment type="caution">
    <text evidence="5">The sequence shown here is derived from an EMBL/GenBank/DDBJ whole genome shotgun (WGS) entry which is preliminary data.</text>
</comment>
<evidence type="ECO:0008006" key="7">
    <source>
        <dbReference type="Google" id="ProtNLM"/>
    </source>
</evidence>
<keyword evidence="2" id="KW-0808">Transferase</keyword>
<dbReference type="InterPro" id="IPR050194">
    <property type="entry name" value="Glycosyltransferase_grp1"/>
</dbReference>
<evidence type="ECO:0000259" key="4">
    <source>
        <dbReference type="Pfam" id="PF13439"/>
    </source>
</evidence>
<reference evidence="5 6" key="1">
    <citation type="submission" date="2012-08" db="EMBL/GenBank/DDBJ databases">
        <title>The Genome Sequence of Slackia piriformis YIT 12062.</title>
        <authorList>
            <consortium name="The Broad Institute Genome Sequencing Platform"/>
            <person name="Earl A."/>
            <person name="Ward D."/>
            <person name="Feldgarden M."/>
            <person name="Gevers D."/>
            <person name="Morotomi M."/>
            <person name="Walker B."/>
            <person name="Young S.K."/>
            <person name="Zeng Q."/>
            <person name="Gargeya S."/>
            <person name="Fitzgerald M."/>
            <person name="Haas B."/>
            <person name="Abouelleil A."/>
            <person name="Alvarado L."/>
            <person name="Arachchi H.M."/>
            <person name="Berlin A.M."/>
            <person name="Chapman S.B."/>
            <person name="Goldberg J."/>
            <person name="Griggs A."/>
            <person name="Gujja S."/>
            <person name="Hansen M."/>
            <person name="Howarth C."/>
            <person name="Imamovic A."/>
            <person name="Larimer J."/>
            <person name="McCowen C."/>
            <person name="Montmayeur A."/>
            <person name="Murphy C."/>
            <person name="Neiman D."/>
            <person name="Pearson M."/>
            <person name="Priest M."/>
            <person name="Roberts A."/>
            <person name="Saif S."/>
            <person name="Shea T."/>
            <person name="Sisk P."/>
            <person name="Sykes S."/>
            <person name="Wortman J."/>
            <person name="Nusbaum C."/>
            <person name="Birren B."/>
        </authorList>
    </citation>
    <scope>NUCLEOTIDE SEQUENCE [LARGE SCALE GENOMIC DNA]</scope>
    <source>
        <strain evidence="5 6">YIT 12062</strain>
    </source>
</reference>
<dbReference type="eggNOG" id="COG0438">
    <property type="taxonomic scope" value="Bacteria"/>
</dbReference>
<dbReference type="GO" id="GO:1901137">
    <property type="term" value="P:carbohydrate derivative biosynthetic process"/>
    <property type="evidence" value="ECO:0007669"/>
    <property type="project" value="UniProtKB-ARBA"/>
</dbReference>
<dbReference type="InterPro" id="IPR028098">
    <property type="entry name" value="Glyco_trans_4-like_N"/>
</dbReference>
<dbReference type="Pfam" id="PF00534">
    <property type="entry name" value="Glycos_transf_1"/>
    <property type="match status" value="1"/>
</dbReference>
<keyword evidence="6" id="KW-1185">Reference proteome</keyword>
<gene>
    <name evidence="5" type="ORF">HMPREF9451_00915</name>
</gene>
<dbReference type="EMBL" id="ADMD01000007">
    <property type="protein sequence ID" value="EJZ83410.1"/>
    <property type="molecule type" value="Genomic_DNA"/>
</dbReference>
<organism evidence="5 6">
    <name type="scientific">Slackia piriformis YIT 12062</name>
    <dbReference type="NCBI Taxonomy" id="742818"/>
    <lineage>
        <taxon>Bacteria</taxon>
        <taxon>Bacillati</taxon>
        <taxon>Actinomycetota</taxon>
        <taxon>Coriobacteriia</taxon>
        <taxon>Eggerthellales</taxon>
        <taxon>Eggerthellaceae</taxon>
        <taxon>Slackia</taxon>
    </lineage>
</organism>
<dbReference type="Pfam" id="PF13439">
    <property type="entry name" value="Glyco_transf_4"/>
    <property type="match status" value="1"/>
</dbReference>
<dbReference type="Gene3D" id="3.40.50.2000">
    <property type="entry name" value="Glycogen Phosphorylase B"/>
    <property type="match status" value="2"/>
</dbReference>
<sequence>MERKRYAIFSAQFLPHIGGVEFYTDNLARELARRGHEVVVVASAMPDAPEYEVTESGVEVFRLPSFQLIGGRMPVPRRNGSFRRMLNEVSSRSYDGILVNTRFYLHSLVGLKMAKRLGLCPVLCEHGSAYLTFGNALLDKAVVAYEHMITALVKRYSPDAYAVSGKGIAWLHTFGIQAKGLLSNSIDADAFVAQASSRDFRAELGVARDALLVSFVGRLAPEKGVASLLEAMSVLEKEGVAALLVMAGDGPLRGMVEQCGLENVKFVGPLDRGDVAALQLQADAFCLPSRSEGFSTALLEAASCGVAPVATDVGGVREIVADDSCGIVLANASPDSIAQALRLLASDRTYTRQCAKRCAARVRDRFSWAHTADAFIEACERARR</sequence>
<evidence type="ECO:0000313" key="6">
    <source>
        <dbReference type="Proteomes" id="UP000006069"/>
    </source>
</evidence>
<dbReference type="AlphaFoldDB" id="K0Z7L7"/>
<proteinExistence type="predicted"/>
<evidence type="ECO:0000256" key="1">
    <source>
        <dbReference type="ARBA" id="ARBA00022676"/>
    </source>
</evidence>
<keyword evidence="1" id="KW-0328">Glycosyltransferase</keyword>
<name>K0Z7L7_9ACTN</name>
<dbReference type="InterPro" id="IPR001296">
    <property type="entry name" value="Glyco_trans_1"/>
</dbReference>
<evidence type="ECO:0000256" key="2">
    <source>
        <dbReference type="ARBA" id="ARBA00022679"/>
    </source>
</evidence>
<protein>
    <recommendedName>
        <fullName evidence="7">Glycosyltransferase subfamily 4-like N-terminal domain-containing protein</fullName>
    </recommendedName>
</protein>
<accession>K0Z7L7</accession>
<dbReference type="PANTHER" id="PTHR45947">
    <property type="entry name" value="SULFOQUINOVOSYL TRANSFERASE SQD2"/>
    <property type="match status" value="1"/>
</dbReference>
<dbReference type="PATRIC" id="fig|742818.3.peg.967"/>
<feature type="domain" description="Glycosyl transferase family 1" evidence="3">
    <location>
        <begin position="199"/>
        <end position="357"/>
    </location>
</feature>
<dbReference type="RefSeq" id="WP_009139129.1">
    <property type="nucleotide sequence ID" value="NZ_JH815198.1"/>
</dbReference>
<dbReference type="CDD" id="cd03801">
    <property type="entry name" value="GT4_PimA-like"/>
    <property type="match status" value="1"/>
</dbReference>
<feature type="domain" description="Glycosyltransferase subfamily 4-like N-terminal" evidence="4">
    <location>
        <begin position="17"/>
        <end position="177"/>
    </location>
</feature>
<dbReference type="GO" id="GO:0016757">
    <property type="term" value="F:glycosyltransferase activity"/>
    <property type="evidence" value="ECO:0007669"/>
    <property type="project" value="UniProtKB-KW"/>
</dbReference>